<reference evidence="2 3" key="1">
    <citation type="submission" date="2014-05" db="EMBL/GenBank/DDBJ databases">
        <authorList>
            <person name="Bishop-Lilly K.A."/>
            <person name="Broomall S.M."/>
            <person name="Chain P.S."/>
            <person name="Chertkov O."/>
            <person name="Coyne S.R."/>
            <person name="Daligault H.E."/>
            <person name="Davenport K.W."/>
            <person name="Erkkila T."/>
            <person name="Frey K.G."/>
            <person name="Gibbons H.S."/>
            <person name="Gu W."/>
            <person name="Jaissle J."/>
            <person name="Johnson S.L."/>
            <person name="Koroleva G.I."/>
            <person name="Ladner J.T."/>
            <person name="Lo C.-C."/>
            <person name="Minogue T.D."/>
            <person name="Munk C."/>
            <person name="Palacios G.F."/>
            <person name="Redden C.L."/>
            <person name="Rosenzweig C.N."/>
            <person name="Scholz M.B."/>
            <person name="Teshima H."/>
            <person name="Xu Y."/>
        </authorList>
    </citation>
    <scope>NUCLEOTIDE SEQUENCE [LARGE SCALE GENOMIC DNA]</scope>
    <source>
        <strain evidence="2 3">DDS 22E-1</strain>
    </source>
</reference>
<feature type="compositionally biased region" description="Basic and acidic residues" evidence="1">
    <location>
        <begin position="1"/>
        <end position="11"/>
    </location>
</feature>
<protein>
    <submittedName>
        <fullName evidence="2">Uncharacterized protein</fullName>
    </submittedName>
</protein>
<keyword evidence="3" id="KW-1185">Reference proteome</keyword>
<feature type="region of interest" description="Disordered" evidence="1">
    <location>
        <begin position="185"/>
        <end position="249"/>
    </location>
</feature>
<evidence type="ECO:0000313" key="2">
    <source>
        <dbReference type="EMBL" id="AIO35220.1"/>
    </source>
</evidence>
<evidence type="ECO:0000256" key="1">
    <source>
        <dbReference type="SAM" id="MobiDB-lite"/>
    </source>
</evidence>
<evidence type="ECO:0000313" key="3">
    <source>
        <dbReference type="Proteomes" id="UP000029413"/>
    </source>
</evidence>
<dbReference type="AlphaFoldDB" id="A0AAN0RW08"/>
<accession>A0AAN0RW08</accession>
<name>A0AAN0RW08_9BURK</name>
<dbReference type="KEGG" id="bcen:DM39_4018"/>
<gene>
    <name evidence="2" type="ORF">DM39_4018</name>
</gene>
<dbReference type="EMBL" id="CP007784">
    <property type="protein sequence ID" value="AIO35220.1"/>
    <property type="molecule type" value="Genomic_DNA"/>
</dbReference>
<dbReference type="Proteomes" id="UP000029413">
    <property type="component" value="Chromosome 2"/>
</dbReference>
<feature type="compositionally biased region" description="Basic and acidic residues" evidence="1">
    <location>
        <begin position="21"/>
        <end position="35"/>
    </location>
</feature>
<proteinExistence type="predicted"/>
<sequence>MDPRCRADATARRSLRCAGSRRSDRAGPAADDRAARAPVSVSKRSRRAMCATAVATGRMALRRDAWCAPCMSVCAMSASAGAVLPAAASVGRTHLRRGQQNENTPHRNLPCCKHESPTCPGVRFAVMRGDVSARHSVRSEHSGSFWTLTCMRDARGRQVPVGHRGYPRGRAQTGTHVFRTVLPSRAARACRPPPRAHATSRAGADARREGGPGRRRGDRRDTGTGQRGLPQGSSAGMCGRTRQRSRVVS</sequence>
<organism evidence="2 3">
    <name type="scientific">Burkholderia cenocepacia</name>
    <dbReference type="NCBI Taxonomy" id="95486"/>
    <lineage>
        <taxon>Bacteria</taxon>
        <taxon>Pseudomonadati</taxon>
        <taxon>Pseudomonadota</taxon>
        <taxon>Betaproteobacteria</taxon>
        <taxon>Burkholderiales</taxon>
        <taxon>Burkholderiaceae</taxon>
        <taxon>Burkholderia</taxon>
        <taxon>Burkholderia cepacia complex</taxon>
    </lineage>
</organism>
<feature type="region of interest" description="Disordered" evidence="1">
    <location>
        <begin position="1"/>
        <end position="40"/>
    </location>
</feature>